<dbReference type="RefSeq" id="WP_115854703.1">
    <property type="nucleotide sequence ID" value="NZ_QRDJ01000008.1"/>
</dbReference>
<accession>A0A3D9DTN6</accession>
<evidence type="ECO:0000256" key="3">
    <source>
        <dbReference type="ARBA" id="ARBA00022598"/>
    </source>
</evidence>
<dbReference type="NCBIfam" id="TIGR02433">
    <property type="entry name" value="lysidine_TilS_C"/>
    <property type="match status" value="1"/>
</dbReference>
<keyword evidence="5 8" id="KW-0547">Nucleotide-binding</keyword>
<dbReference type="InterPro" id="IPR012795">
    <property type="entry name" value="tRNA_Ile_lys_synt_N"/>
</dbReference>
<evidence type="ECO:0000256" key="6">
    <source>
        <dbReference type="ARBA" id="ARBA00022840"/>
    </source>
</evidence>
<feature type="domain" description="Lysidine-tRNA(Ile) synthetase C-terminal" evidence="9">
    <location>
        <begin position="362"/>
        <end position="422"/>
    </location>
</feature>
<dbReference type="NCBIfam" id="TIGR02432">
    <property type="entry name" value="lysidine_TilS_N"/>
    <property type="match status" value="1"/>
</dbReference>
<keyword evidence="11" id="KW-1185">Reference proteome</keyword>
<dbReference type="PANTHER" id="PTHR43033">
    <property type="entry name" value="TRNA(ILE)-LYSIDINE SYNTHASE-RELATED"/>
    <property type="match status" value="1"/>
</dbReference>
<dbReference type="InterPro" id="IPR011063">
    <property type="entry name" value="TilS/TtcA_N"/>
</dbReference>
<dbReference type="GO" id="GO:0006400">
    <property type="term" value="P:tRNA modification"/>
    <property type="evidence" value="ECO:0007669"/>
    <property type="project" value="UniProtKB-UniRule"/>
</dbReference>
<keyword evidence="3 8" id="KW-0436">Ligase</keyword>
<name>A0A3D9DTN6_9GAMM</name>
<evidence type="ECO:0000313" key="11">
    <source>
        <dbReference type="Proteomes" id="UP000256334"/>
    </source>
</evidence>
<comment type="domain">
    <text evidence="8">The N-terminal region contains the highly conserved SGGXDS motif, predicted to be a P-loop motif involved in ATP binding.</text>
</comment>
<dbReference type="Proteomes" id="UP000256334">
    <property type="component" value="Unassembled WGS sequence"/>
</dbReference>
<dbReference type="EMBL" id="QRDJ01000008">
    <property type="protein sequence ID" value="REC94092.1"/>
    <property type="molecule type" value="Genomic_DNA"/>
</dbReference>
<reference evidence="10 11" key="1">
    <citation type="submission" date="2018-07" db="EMBL/GenBank/DDBJ databases">
        <title>Genomic Encyclopedia of Type Strains, Phase IV (KMG-IV): sequencing the most valuable type-strain genomes for metagenomic binning, comparative biology and taxonomic classification.</title>
        <authorList>
            <person name="Goeker M."/>
        </authorList>
    </citation>
    <scope>NUCLEOTIDE SEQUENCE [LARGE SCALE GENOMIC DNA]</scope>
    <source>
        <strain evidence="10 11">DSM 14324</strain>
    </source>
</reference>
<dbReference type="InterPro" id="IPR015262">
    <property type="entry name" value="tRNA_Ile_lys_synt_subst-bd"/>
</dbReference>
<dbReference type="GO" id="GO:0032267">
    <property type="term" value="F:tRNA(Ile)-lysidine synthase activity"/>
    <property type="evidence" value="ECO:0007669"/>
    <property type="project" value="UniProtKB-EC"/>
</dbReference>
<dbReference type="PANTHER" id="PTHR43033:SF1">
    <property type="entry name" value="TRNA(ILE)-LYSIDINE SYNTHASE-RELATED"/>
    <property type="match status" value="1"/>
</dbReference>
<dbReference type="SUPFAM" id="SSF56037">
    <property type="entry name" value="PheT/TilS domain"/>
    <property type="match status" value="1"/>
</dbReference>
<sequence length="440" mass="48852">MTSSLEARIENAMAALHERSPAATLWVALSGGRDSTCLLLLAARAVRHYPDITLRAVHVHHGLQPAADTFVETARRACRQLGIALHIERVTLETRGGLEADARRARYAVFEALLSPGDTLWMAHHQKDQAETLLYRLMRGSGVRGLAGIPSRRALGEGWLERPLLEAAREEIDACLVETAIPWCDDPTNRDDLQDRNYLRHHVMTPLAGRWPAAAEQMARSAAHLREADELLQELAEMDLAGLGGAVDRLPRAALCELSRARQRLVIDTALQRLGLASPPRGRMETLLDQLARAGMDRQVQVAWPGGQARLWRETLFLLAEDEVTTPEPAWLLEWDGITPIETPLGTIRDQLQPLAGGHPTLIITSRAGGEKLRLNGQRRPLKKLLQEHAVPPWQRHRIMLVWHGEMPVGVLGPLMLAADDWALGKSVDPDDSGRVDRKH</sequence>
<evidence type="ECO:0000256" key="1">
    <source>
        <dbReference type="ARBA" id="ARBA00004496"/>
    </source>
</evidence>
<dbReference type="Pfam" id="PF01171">
    <property type="entry name" value="ATP_bind_3"/>
    <property type="match status" value="1"/>
</dbReference>
<dbReference type="InterPro" id="IPR012094">
    <property type="entry name" value="tRNA_Ile_lys_synt"/>
</dbReference>
<dbReference type="Pfam" id="PF09179">
    <property type="entry name" value="TilS"/>
    <property type="match status" value="1"/>
</dbReference>
<comment type="function">
    <text evidence="8">Ligates lysine onto the cytidine present at position 34 of the AUA codon-specific tRNA(Ile) that contains the anticodon CAU, in an ATP-dependent manner. Cytidine is converted to lysidine, thus changing the amino acid specificity of the tRNA from methionine to isoleucine.</text>
</comment>
<keyword evidence="6 8" id="KW-0067">ATP-binding</keyword>
<evidence type="ECO:0000256" key="2">
    <source>
        <dbReference type="ARBA" id="ARBA00022490"/>
    </source>
</evidence>
<comment type="catalytic activity">
    <reaction evidence="7 8">
        <text>cytidine(34) in tRNA(Ile2) + L-lysine + ATP = lysidine(34) in tRNA(Ile2) + AMP + diphosphate + H(+)</text>
        <dbReference type="Rhea" id="RHEA:43744"/>
        <dbReference type="Rhea" id="RHEA-COMP:10625"/>
        <dbReference type="Rhea" id="RHEA-COMP:10670"/>
        <dbReference type="ChEBI" id="CHEBI:15378"/>
        <dbReference type="ChEBI" id="CHEBI:30616"/>
        <dbReference type="ChEBI" id="CHEBI:32551"/>
        <dbReference type="ChEBI" id="CHEBI:33019"/>
        <dbReference type="ChEBI" id="CHEBI:82748"/>
        <dbReference type="ChEBI" id="CHEBI:83665"/>
        <dbReference type="ChEBI" id="CHEBI:456215"/>
        <dbReference type="EC" id="6.3.4.19"/>
    </reaction>
</comment>
<dbReference type="SUPFAM" id="SSF52402">
    <property type="entry name" value="Adenine nucleotide alpha hydrolases-like"/>
    <property type="match status" value="1"/>
</dbReference>
<evidence type="ECO:0000259" key="9">
    <source>
        <dbReference type="SMART" id="SM00977"/>
    </source>
</evidence>
<evidence type="ECO:0000256" key="7">
    <source>
        <dbReference type="ARBA" id="ARBA00048539"/>
    </source>
</evidence>
<dbReference type="Gene3D" id="3.40.50.620">
    <property type="entry name" value="HUPs"/>
    <property type="match status" value="1"/>
</dbReference>
<dbReference type="SMART" id="SM00977">
    <property type="entry name" value="TilS_C"/>
    <property type="match status" value="1"/>
</dbReference>
<evidence type="ECO:0000256" key="8">
    <source>
        <dbReference type="HAMAP-Rule" id="MF_01161"/>
    </source>
</evidence>
<dbReference type="Pfam" id="PF11734">
    <property type="entry name" value="TilS_C"/>
    <property type="match status" value="1"/>
</dbReference>
<dbReference type="InterPro" id="IPR014729">
    <property type="entry name" value="Rossmann-like_a/b/a_fold"/>
</dbReference>
<dbReference type="AlphaFoldDB" id="A0A3D9DTN6"/>
<evidence type="ECO:0000313" key="10">
    <source>
        <dbReference type="EMBL" id="REC94092.1"/>
    </source>
</evidence>
<evidence type="ECO:0000256" key="5">
    <source>
        <dbReference type="ARBA" id="ARBA00022741"/>
    </source>
</evidence>
<evidence type="ECO:0000256" key="4">
    <source>
        <dbReference type="ARBA" id="ARBA00022694"/>
    </source>
</evidence>
<dbReference type="InterPro" id="IPR012796">
    <property type="entry name" value="Lysidine-tRNA-synth_C"/>
</dbReference>
<feature type="binding site" evidence="8">
    <location>
        <begin position="30"/>
        <end position="35"/>
    </location>
    <ligand>
        <name>ATP</name>
        <dbReference type="ChEBI" id="CHEBI:30616"/>
    </ligand>
</feature>
<dbReference type="CDD" id="cd01992">
    <property type="entry name" value="TilS_N"/>
    <property type="match status" value="1"/>
</dbReference>
<dbReference type="SUPFAM" id="SSF82829">
    <property type="entry name" value="MesJ substrate recognition domain-like"/>
    <property type="match status" value="1"/>
</dbReference>
<comment type="subcellular location">
    <subcellularLocation>
        <location evidence="1 8">Cytoplasm</location>
    </subcellularLocation>
</comment>
<gene>
    <name evidence="8" type="primary">tilS</name>
    <name evidence="10" type="ORF">C8D72_2459</name>
</gene>
<dbReference type="OrthoDB" id="9807403at2"/>
<dbReference type="EC" id="6.3.4.19" evidence="8"/>
<proteinExistence type="inferred from homology"/>
<keyword evidence="2 8" id="KW-0963">Cytoplasm</keyword>
<organism evidence="10 11">
    <name type="scientific">Kushneria indalinina DSM 14324</name>
    <dbReference type="NCBI Taxonomy" id="1122140"/>
    <lineage>
        <taxon>Bacteria</taxon>
        <taxon>Pseudomonadati</taxon>
        <taxon>Pseudomonadota</taxon>
        <taxon>Gammaproteobacteria</taxon>
        <taxon>Oceanospirillales</taxon>
        <taxon>Halomonadaceae</taxon>
        <taxon>Kushneria</taxon>
    </lineage>
</organism>
<comment type="caution">
    <text evidence="10">The sequence shown here is derived from an EMBL/GenBank/DDBJ whole genome shotgun (WGS) entry which is preliminary data.</text>
</comment>
<dbReference type="HAMAP" id="MF_01161">
    <property type="entry name" value="tRNA_Ile_lys_synt"/>
    <property type="match status" value="1"/>
</dbReference>
<keyword evidence="4 8" id="KW-0819">tRNA processing</keyword>
<comment type="similarity">
    <text evidence="8">Belongs to the tRNA(Ile)-lysidine synthase family.</text>
</comment>
<protein>
    <recommendedName>
        <fullName evidence="8">tRNA(Ile)-lysidine synthase</fullName>
        <ecNumber evidence="8">6.3.4.19</ecNumber>
    </recommendedName>
    <alternativeName>
        <fullName evidence="8">tRNA(Ile)-2-lysyl-cytidine synthase</fullName>
    </alternativeName>
    <alternativeName>
        <fullName evidence="8">tRNA(Ile)-lysidine synthetase</fullName>
    </alternativeName>
</protein>
<dbReference type="GO" id="GO:0005737">
    <property type="term" value="C:cytoplasm"/>
    <property type="evidence" value="ECO:0007669"/>
    <property type="project" value="UniProtKB-SubCell"/>
</dbReference>
<dbReference type="Gene3D" id="1.20.59.20">
    <property type="match status" value="1"/>
</dbReference>
<dbReference type="GO" id="GO:0005524">
    <property type="term" value="F:ATP binding"/>
    <property type="evidence" value="ECO:0007669"/>
    <property type="project" value="UniProtKB-UniRule"/>
</dbReference>